<protein>
    <recommendedName>
        <fullName evidence="1">AB hydrolase-1 domain-containing protein</fullName>
    </recommendedName>
</protein>
<dbReference type="Pfam" id="PF12697">
    <property type="entry name" value="Abhydrolase_6"/>
    <property type="match status" value="1"/>
</dbReference>
<dbReference type="InterPro" id="IPR000073">
    <property type="entry name" value="AB_hydrolase_1"/>
</dbReference>
<dbReference type="InterPro" id="IPR029058">
    <property type="entry name" value="AB_hydrolase_fold"/>
</dbReference>
<dbReference type="RefSeq" id="WP_165134924.1">
    <property type="nucleotide sequence ID" value="NZ_CP049253.1"/>
</dbReference>
<name>A0ABS4ZIE6_9MICO</name>
<accession>A0ABS4ZIE6</accession>
<gene>
    <name evidence="2" type="ORF">JOF34_001623</name>
</gene>
<proteinExistence type="predicted"/>
<feature type="domain" description="AB hydrolase-1" evidence="1">
    <location>
        <begin position="70"/>
        <end position="268"/>
    </location>
</feature>
<keyword evidence="3" id="KW-1185">Reference proteome</keyword>
<comment type="caution">
    <text evidence="2">The sequence shown here is derived from an EMBL/GenBank/DDBJ whole genome shotgun (WGS) entry which is preliminary data.</text>
</comment>
<organism evidence="2 3">
    <name type="scientific">Microbacterium amylolyticum</name>
    <dbReference type="NCBI Taxonomy" id="936337"/>
    <lineage>
        <taxon>Bacteria</taxon>
        <taxon>Bacillati</taxon>
        <taxon>Actinomycetota</taxon>
        <taxon>Actinomycetes</taxon>
        <taxon>Micrococcales</taxon>
        <taxon>Microbacteriaceae</taxon>
        <taxon>Microbacterium</taxon>
    </lineage>
</organism>
<dbReference type="SUPFAM" id="SSF53474">
    <property type="entry name" value="alpha/beta-Hydrolases"/>
    <property type="match status" value="1"/>
</dbReference>
<dbReference type="Gene3D" id="3.40.50.1820">
    <property type="entry name" value="alpha/beta hydrolase"/>
    <property type="match status" value="1"/>
</dbReference>
<evidence type="ECO:0000259" key="1">
    <source>
        <dbReference type="Pfam" id="PF12697"/>
    </source>
</evidence>
<reference evidence="2 3" key="1">
    <citation type="submission" date="2021-03" db="EMBL/GenBank/DDBJ databases">
        <title>Sequencing the genomes of 1000 actinobacteria strains.</title>
        <authorList>
            <person name="Klenk H.-P."/>
        </authorList>
    </citation>
    <scope>NUCLEOTIDE SEQUENCE [LARGE SCALE GENOMIC DNA]</scope>
    <source>
        <strain evidence="2 3">DSM 24221</strain>
    </source>
</reference>
<dbReference type="EMBL" id="JAGIOL010000001">
    <property type="protein sequence ID" value="MBP2437037.1"/>
    <property type="molecule type" value="Genomic_DNA"/>
</dbReference>
<evidence type="ECO:0000313" key="3">
    <source>
        <dbReference type="Proteomes" id="UP001519362"/>
    </source>
</evidence>
<dbReference type="Proteomes" id="UP001519362">
    <property type="component" value="Unassembled WGS sequence"/>
</dbReference>
<sequence>MPAKALTHAIDRLSPTLAAAITYPTYVGGGKRRAVHERERATHEEARRTRMHIGGRRIIVYEWGTGPRTVLLVHGWRGRASQFASIVRELRSAGFRVVSFDAPASGDSQGRRTHMGEFQRVISVLARREPTGRFPLVVAHSAGTLAALVAAADRGITGRIVAISPVVRFSYLGEAFARMAGLGNAARLRHEGWFAARLRREGVDAGPYDLLARDLPPHLHVDVVHDTDDPLSDVTESRRFAARHPGQVRLVETVGLGHSHILRADVTLDTVLAVAERGA</sequence>
<evidence type="ECO:0000313" key="2">
    <source>
        <dbReference type="EMBL" id="MBP2437037.1"/>
    </source>
</evidence>